<dbReference type="InterPro" id="IPR007691">
    <property type="entry name" value="LpxD"/>
</dbReference>
<dbReference type="PROSITE" id="PS00101">
    <property type="entry name" value="HEXAPEP_TRANSFERASES"/>
    <property type="match status" value="1"/>
</dbReference>
<dbReference type="CDD" id="cd03352">
    <property type="entry name" value="LbH_LpxD"/>
    <property type="match status" value="1"/>
</dbReference>
<feature type="active site" description="Proton acceptor" evidence="7">
    <location>
        <position position="219"/>
    </location>
</feature>
<evidence type="ECO:0000256" key="3">
    <source>
        <dbReference type="ARBA" id="ARBA00022679"/>
    </source>
</evidence>
<evidence type="ECO:0000313" key="9">
    <source>
        <dbReference type="EMBL" id="OGC23995.1"/>
    </source>
</evidence>
<dbReference type="GO" id="GO:0103118">
    <property type="term" value="F:UDP-3-O-[(3R)-3-hydroxyacyl]-glucosamine N-acyltransferase activity"/>
    <property type="evidence" value="ECO:0007669"/>
    <property type="project" value="UniProtKB-EC"/>
</dbReference>
<dbReference type="GO" id="GO:0016020">
    <property type="term" value="C:membrane"/>
    <property type="evidence" value="ECO:0007669"/>
    <property type="project" value="GOC"/>
</dbReference>
<comment type="function">
    <text evidence="7">Catalyzes the N-acylation of UDP-3-O-acylglucosamine using 3-hydroxyacyl-ACP as the acyl donor. Is involved in the biosynthesis of lipid A, a phosphorylated glycolipid that anchors the lipopolysaccharide to the outer membrane of the cell.</text>
</comment>
<evidence type="ECO:0000256" key="6">
    <source>
        <dbReference type="ARBA" id="ARBA00023315"/>
    </source>
</evidence>
<dbReference type="GO" id="GO:0009245">
    <property type="term" value="P:lipid A biosynthetic process"/>
    <property type="evidence" value="ECO:0007669"/>
    <property type="project" value="UniProtKB-UniRule"/>
</dbReference>
<feature type="domain" description="UDP-3-O-[3-hydroxymyristoyl] glucosamine N-acyltransferase non-repeat region" evidence="8">
    <location>
        <begin position="22"/>
        <end position="86"/>
    </location>
</feature>
<dbReference type="HAMAP" id="MF_00523">
    <property type="entry name" value="LpxD"/>
    <property type="match status" value="1"/>
</dbReference>
<dbReference type="Pfam" id="PF00132">
    <property type="entry name" value="Hexapep"/>
    <property type="match status" value="2"/>
</dbReference>
<evidence type="ECO:0000256" key="7">
    <source>
        <dbReference type="HAMAP-Rule" id="MF_00523"/>
    </source>
</evidence>
<keyword evidence="4 7" id="KW-0677">Repeat</keyword>
<evidence type="ECO:0000313" key="10">
    <source>
        <dbReference type="Proteomes" id="UP000178417"/>
    </source>
</evidence>
<keyword evidence="5 7" id="KW-0443">Lipid metabolism</keyword>
<keyword evidence="3 7" id="KW-0808">Transferase</keyword>
<dbReference type="Gene3D" id="2.160.10.10">
    <property type="entry name" value="Hexapeptide repeat proteins"/>
    <property type="match status" value="1"/>
</dbReference>
<dbReference type="NCBIfam" id="NF002060">
    <property type="entry name" value="PRK00892.1"/>
    <property type="match status" value="1"/>
</dbReference>
<evidence type="ECO:0000256" key="1">
    <source>
        <dbReference type="ARBA" id="ARBA00022516"/>
    </source>
</evidence>
<evidence type="ECO:0000256" key="5">
    <source>
        <dbReference type="ARBA" id="ARBA00023098"/>
    </source>
</evidence>
<dbReference type="InterPro" id="IPR001451">
    <property type="entry name" value="Hexapep"/>
</dbReference>
<accession>A0A1F4SU74</accession>
<dbReference type="AlphaFoldDB" id="A0A1F4SU74"/>
<dbReference type="Pfam" id="PF04613">
    <property type="entry name" value="LpxD"/>
    <property type="match status" value="1"/>
</dbReference>
<dbReference type="UniPathway" id="UPA00973"/>
<comment type="subunit">
    <text evidence="7">Homotrimer.</text>
</comment>
<dbReference type="PANTHER" id="PTHR43378:SF2">
    <property type="entry name" value="UDP-3-O-ACYLGLUCOSAMINE N-ACYLTRANSFERASE 1, MITOCHONDRIAL-RELATED"/>
    <property type="match status" value="1"/>
</dbReference>
<organism evidence="9 10">
    <name type="scientific">candidate division WOR-1 bacterium RIFOXYB2_FULL_37_13</name>
    <dbReference type="NCBI Taxonomy" id="1802579"/>
    <lineage>
        <taxon>Bacteria</taxon>
        <taxon>Bacillati</taxon>
        <taxon>Saganbacteria</taxon>
    </lineage>
</organism>
<dbReference type="InterPro" id="IPR020573">
    <property type="entry name" value="UDP_GlcNAc_AcTrfase_non-rep"/>
</dbReference>
<dbReference type="PANTHER" id="PTHR43378">
    <property type="entry name" value="UDP-3-O-ACYLGLUCOSAMINE N-ACYLTRANSFERASE"/>
    <property type="match status" value="1"/>
</dbReference>
<keyword evidence="1 7" id="KW-0444">Lipid biosynthesis</keyword>
<comment type="similarity">
    <text evidence="7">Belongs to the transferase hexapeptide repeat family. LpxD subfamily.</text>
</comment>
<protein>
    <recommendedName>
        <fullName evidence="7">UDP-3-O-acylglucosamine N-acyltransferase</fullName>
        <ecNumber evidence="7">2.3.1.191</ecNumber>
    </recommendedName>
</protein>
<evidence type="ECO:0000259" key="8">
    <source>
        <dbReference type="Pfam" id="PF04613"/>
    </source>
</evidence>
<dbReference type="EMBL" id="MEUB01000013">
    <property type="protein sequence ID" value="OGC23995.1"/>
    <property type="molecule type" value="Genomic_DNA"/>
</dbReference>
<keyword evidence="2 7" id="KW-0441">Lipid A biosynthesis</keyword>
<dbReference type="GO" id="GO:0016410">
    <property type="term" value="F:N-acyltransferase activity"/>
    <property type="evidence" value="ECO:0007669"/>
    <property type="project" value="InterPro"/>
</dbReference>
<dbReference type="STRING" id="1802579.A2310_05570"/>
<sequence length="305" mass="32354">MPKLGDLAKLVNGVIVGDSFLNISAVSEIESAQNGSLVFAFNKQSLILALESDASAIVTSFDLKTTNKSAILAKKPRLAMAKILQLFALPSEIKNGIHKTAVIDKTARIGKDVAIGSFVYIGPNVEIGNCTTIYPNVTIYQNVKIGNRCVIHSGSVLGVDGFGFEKDKDNTWIKIPQIGGVLIEDDVEIFSNVCISRATIGNTVIKSGTKIDNLNQIAHNCIIGKNCALASFVGMAGSVTIGDNVIIGGQAGFKDHVSVGENTIITARAGVTKDIPTNMIVSGFPAIDHKEEMKISATLRKLAKK</sequence>
<comment type="caution">
    <text evidence="9">The sequence shown here is derived from an EMBL/GenBank/DDBJ whole genome shotgun (WGS) entry which is preliminary data.</text>
</comment>
<dbReference type="Gene3D" id="3.40.1390.10">
    <property type="entry name" value="MurE/MurF, N-terminal domain"/>
    <property type="match status" value="1"/>
</dbReference>
<dbReference type="NCBIfam" id="TIGR01853">
    <property type="entry name" value="lipid_A_lpxD"/>
    <property type="match status" value="1"/>
</dbReference>
<proteinExistence type="inferred from homology"/>
<dbReference type="InterPro" id="IPR018357">
    <property type="entry name" value="Hexapep_transf_CS"/>
</dbReference>
<gene>
    <name evidence="7" type="primary">lpxD</name>
    <name evidence="9" type="ORF">A2310_05570</name>
</gene>
<comment type="pathway">
    <text evidence="7">Bacterial outer membrane biogenesis; LPS lipid A biosynthesis.</text>
</comment>
<name>A0A1F4SU74_UNCSA</name>
<dbReference type="SUPFAM" id="SSF51161">
    <property type="entry name" value="Trimeric LpxA-like enzymes"/>
    <property type="match status" value="1"/>
</dbReference>
<keyword evidence="6 7" id="KW-0012">Acyltransferase</keyword>
<evidence type="ECO:0000256" key="2">
    <source>
        <dbReference type="ARBA" id="ARBA00022556"/>
    </source>
</evidence>
<reference evidence="9 10" key="1">
    <citation type="journal article" date="2016" name="Nat. Commun.">
        <title>Thousands of microbial genomes shed light on interconnected biogeochemical processes in an aquifer system.</title>
        <authorList>
            <person name="Anantharaman K."/>
            <person name="Brown C.T."/>
            <person name="Hug L.A."/>
            <person name="Sharon I."/>
            <person name="Castelle C.J."/>
            <person name="Probst A.J."/>
            <person name="Thomas B.C."/>
            <person name="Singh A."/>
            <person name="Wilkins M.J."/>
            <person name="Karaoz U."/>
            <person name="Brodie E.L."/>
            <person name="Williams K.H."/>
            <person name="Hubbard S.S."/>
            <person name="Banfield J.F."/>
        </authorList>
    </citation>
    <scope>NUCLEOTIDE SEQUENCE [LARGE SCALE GENOMIC DNA]</scope>
</reference>
<dbReference type="Proteomes" id="UP000178417">
    <property type="component" value="Unassembled WGS sequence"/>
</dbReference>
<evidence type="ECO:0000256" key="4">
    <source>
        <dbReference type="ARBA" id="ARBA00022737"/>
    </source>
</evidence>
<comment type="catalytic activity">
    <reaction evidence="7">
        <text>a UDP-3-O-[(3R)-3-hydroxyacyl]-alpha-D-glucosamine + a (3R)-hydroxyacyl-[ACP] = a UDP-2-N,3-O-bis[(3R)-3-hydroxyacyl]-alpha-D-glucosamine + holo-[ACP] + H(+)</text>
        <dbReference type="Rhea" id="RHEA:53836"/>
        <dbReference type="Rhea" id="RHEA-COMP:9685"/>
        <dbReference type="Rhea" id="RHEA-COMP:9945"/>
        <dbReference type="ChEBI" id="CHEBI:15378"/>
        <dbReference type="ChEBI" id="CHEBI:64479"/>
        <dbReference type="ChEBI" id="CHEBI:78827"/>
        <dbReference type="ChEBI" id="CHEBI:137740"/>
        <dbReference type="ChEBI" id="CHEBI:137748"/>
        <dbReference type="EC" id="2.3.1.191"/>
    </reaction>
</comment>
<dbReference type="InterPro" id="IPR011004">
    <property type="entry name" value="Trimer_LpxA-like_sf"/>
</dbReference>
<dbReference type="EC" id="2.3.1.191" evidence="7"/>